<organism evidence="2 3">
    <name type="scientific">Sphaerobolus stellatus (strain SS14)</name>
    <dbReference type="NCBI Taxonomy" id="990650"/>
    <lineage>
        <taxon>Eukaryota</taxon>
        <taxon>Fungi</taxon>
        <taxon>Dikarya</taxon>
        <taxon>Basidiomycota</taxon>
        <taxon>Agaricomycotina</taxon>
        <taxon>Agaricomycetes</taxon>
        <taxon>Phallomycetidae</taxon>
        <taxon>Geastrales</taxon>
        <taxon>Sphaerobolaceae</taxon>
        <taxon>Sphaerobolus</taxon>
    </lineage>
</organism>
<dbReference type="EMBL" id="KN837446">
    <property type="protein sequence ID" value="KIJ24942.1"/>
    <property type="molecule type" value="Genomic_DNA"/>
</dbReference>
<dbReference type="OrthoDB" id="3358294at2759"/>
<evidence type="ECO:0000313" key="2">
    <source>
        <dbReference type="EMBL" id="KIJ24942.1"/>
    </source>
</evidence>
<keyword evidence="1" id="KW-0812">Transmembrane</keyword>
<protein>
    <submittedName>
        <fullName evidence="2">Uncharacterized protein</fullName>
    </submittedName>
</protein>
<sequence length="157" mass="18044">MSANMSLTAPPLRTIIGVWTPKSDASHLANATIIKVHMEKEDSLPVGVFPPPYTPEEYMPEEFGSEEEPLTLARMLFQYGFVFFPFWLVGIYILFSPLKMTEDWESGKTEDEKVYQYMVIRRTELKWARRCLLATYGLLAIAFALFVTLKFGAFPLF</sequence>
<keyword evidence="3" id="KW-1185">Reference proteome</keyword>
<keyword evidence="1" id="KW-1133">Transmembrane helix</keyword>
<dbReference type="HOGENOM" id="CLU_103448_1_0_1"/>
<evidence type="ECO:0000256" key="1">
    <source>
        <dbReference type="SAM" id="Phobius"/>
    </source>
</evidence>
<accession>A0A0C9U798</accession>
<proteinExistence type="predicted"/>
<keyword evidence="1" id="KW-0472">Membrane</keyword>
<feature type="transmembrane region" description="Helical" evidence="1">
    <location>
        <begin position="131"/>
        <end position="154"/>
    </location>
</feature>
<name>A0A0C9U798_SPHS4</name>
<feature type="transmembrane region" description="Helical" evidence="1">
    <location>
        <begin position="76"/>
        <end position="95"/>
    </location>
</feature>
<gene>
    <name evidence="2" type="ORF">M422DRAFT_38962</name>
</gene>
<reference evidence="2 3" key="1">
    <citation type="submission" date="2014-06" db="EMBL/GenBank/DDBJ databases">
        <title>Evolutionary Origins and Diversification of the Mycorrhizal Mutualists.</title>
        <authorList>
            <consortium name="DOE Joint Genome Institute"/>
            <consortium name="Mycorrhizal Genomics Consortium"/>
            <person name="Kohler A."/>
            <person name="Kuo A."/>
            <person name="Nagy L.G."/>
            <person name="Floudas D."/>
            <person name="Copeland A."/>
            <person name="Barry K.W."/>
            <person name="Cichocki N."/>
            <person name="Veneault-Fourrey C."/>
            <person name="LaButti K."/>
            <person name="Lindquist E.A."/>
            <person name="Lipzen A."/>
            <person name="Lundell T."/>
            <person name="Morin E."/>
            <person name="Murat C."/>
            <person name="Riley R."/>
            <person name="Ohm R."/>
            <person name="Sun H."/>
            <person name="Tunlid A."/>
            <person name="Henrissat B."/>
            <person name="Grigoriev I.V."/>
            <person name="Hibbett D.S."/>
            <person name="Martin F."/>
        </authorList>
    </citation>
    <scope>NUCLEOTIDE SEQUENCE [LARGE SCALE GENOMIC DNA]</scope>
    <source>
        <strain evidence="2 3">SS14</strain>
    </source>
</reference>
<dbReference type="Proteomes" id="UP000054279">
    <property type="component" value="Unassembled WGS sequence"/>
</dbReference>
<dbReference type="AlphaFoldDB" id="A0A0C9U798"/>
<evidence type="ECO:0000313" key="3">
    <source>
        <dbReference type="Proteomes" id="UP000054279"/>
    </source>
</evidence>